<keyword evidence="6" id="KW-0997">Cell inner membrane</keyword>
<dbReference type="PROSITE" id="PS51194">
    <property type="entry name" value="HELICASE_CTER"/>
    <property type="match status" value="1"/>
</dbReference>
<comment type="catalytic activity">
    <reaction evidence="15 16">
        <text>ATP + H2O + cellular proteinSide 1 = ADP + phosphate + cellular proteinSide 2.</text>
        <dbReference type="EC" id="7.4.2.8"/>
    </reaction>
</comment>
<dbReference type="HAMAP" id="MF_01382">
    <property type="entry name" value="SecA"/>
    <property type="match status" value="1"/>
</dbReference>
<dbReference type="InterPro" id="IPR011115">
    <property type="entry name" value="SecA_DEAD"/>
</dbReference>
<dbReference type="FunFam" id="3.40.50.300:FF:000081">
    <property type="entry name" value="Preprotein translocase subunit SecA"/>
    <property type="match status" value="1"/>
</dbReference>
<dbReference type="SUPFAM" id="SSF81767">
    <property type="entry name" value="Pre-protein crosslinking domain of SecA"/>
    <property type="match status" value="1"/>
</dbReference>
<comment type="cofactor">
    <cofactor evidence="1">
        <name>Zn(2+)</name>
        <dbReference type="ChEBI" id="CHEBI:29105"/>
    </cofactor>
</comment>
<dbReference type="FunFam" id="1.10.3060.10:FF:000003">
    <property type="entry name" value="Protein translocase subunit SecA"/>
    <property type="match status" value="1"/>
</dbReference>
<comment type="function">
    <text evidence="16">Part of the Sec protein translocase complex. Interacts with the SecYEG preprotein conducting channel. Has a central role in coupling the hydrolysis of ATP to the transfer of proteins into and across the cell membrane, serving both as a receptor for the preprotein-SecB complex and as an ATP-driven molecular motor driving the stepwise translocation of polypeptide chains across the membrane.</text>
</comment>
<dbReference type="InterPro" id="IPR004027">
    <property type="entry name" value="SEC_C_motif"/>
</dbReference>
<dbReference type="InterPro" id="IPR014001">
    <property type="entry name" value="Helicase_ATP-bd"/>
</dbReference>
<dbReference type="OrthoDB" id="9805579at2"/>
<evidence type="ECO:0000256" key="5">
    <source>
        <dbReference type="ARBA" id="ARBA00022490"/>
    </source>
</evidence>
<dbReference type="GO" id="GO:0008564">
    <property type="term" value="F:protein-exporting ATPase activity"/>
    <property type="evidence" value="ECO:0007669"/>
    <property type="project" value="UniProtKB-EC"/>
</dbReference>
<dbReference type="Gene3D" id="1.10.3060.10">
    <property type="entry name" value="Helical scaffold and wing domains of SecA"/>
    <property type="match status" value="1"/>
</dbReference>
<dbReference type="FunFam" id="3.90.1440.10:FF:000001">
    <property type="entry name" value="Preprotein translocase subunit SecA"/>
    <property type="match status" value="1"/>
</dbReference>
<dbReference type="SUPFAM" id="SSF81886">
    <property type="entry name" value="Helical scaffold and wing domains of SecA"/>
    <property type="match status" value="1"/>
</dbReference>
<dbReference type="GO" id="GO:0043952">
    <property type="term" value="P:protein transport by the Sec complex"/>
    <property type="evidence" value="ECO:0007669"/>
    <property type="project" value="UniProtKB-ARBA"/>
</dbReference>
<evidence type="ECO:0000259" key="19">
    <source>
        <dbReference type="PROSITE" id="PS51194"/>
    </source>
</evidence>
<dbReference type="Pfam" id="PF07517">
    <property type="entry name" value="SecA_DEAD"/>
    <property type="match status" value="1"/>
</dbReference>
<evidence type="ECO:0000256" key="7">
    <source>
        <dbReference type="ARBA" id="ARBA00022723"/>
    </source>
</evidence>
<feature type="binding site" evidence="16">
    <location>
        <begin position="105"/>
        <end position="109"/>
    </location>
    <ligand>
        <name>ATP</name>
        <dbReference type="ChEBI" id="CHEBI:30616"/>
    </ligand>
</feature>
<dbReference type="PROSITE" id="PS51192">
    <property type="entry name" value="HELICASE_ATP_BIND_1"/>
    <property type="match status" value="1"/>
</dbReference>
<keyword evidence="3 16" id="KW-0813">Transport</keyword>
<dbReference type="NCBIfam" id="NF009538">
    <property type="entry name" value="PRK12904.1"/>
    <property type="match status" value="1"/>
</dbReference>
<evidence type="ECO:0000256" key="15">
    <source>
        <dbReference type="ARBA" id="ARBA00034006"/>
    </source>
</evidence>
<dbReference type="CDD" id="cd18803">
    <property type="entry name" value="SF2_C_secA"/>
    <property type="match status" value="1"/>
</dbReference>
<dbReference type="GO" id="GO:0005524">
    <property type="term" value="F:ATP binding"/>
    <property type="evidence" value="ECO:0007669"/>
    <property type="project" value="UniProtKB-UniRule"/>
</dbReference>
<dbReference type="Pfam" id="PF01043">
    <property type="entry name" value="SecA_PP_bind"/>
    <property type="match status" value="1"/>
</dbReference>
<keyword evidence="10 16" id="KW-0067">ATP-binding</keyword>
<evidence type="ECO:0000313" key="22">
    <source>
        <dbReference type="Proteomes" id="UP000091969"/>
    </source>
</evidence>
<evidence type="ECO:0000256" key="17">
    <source>
        <dbReference type="RuleBase" id="RU003874"/>
    </source>
</evidence>
<dbReference type="GO" id="GO:0005886">
    <property type="term" value="C:plasma membrane"/>
    <property type="evidence" value="ECO:0007669"/>
    <property type="project" value="UniProtKB-SubCell"/>
</dbReference>
<evidence type="ECO:0000313" key="21">
    <source>
        <dbReference type="EMBL" id="OBS30368.1"/>
    </source>
</evidence>
<dbReference type="GO" id="GO:0031522">
    <property type="term" value="C:cell envelope Sec protein transport complex"/>
    <property type="evidence" value="ECO:0007669"/>
    <property type="project" value="TreeGrafter"/>
</dbReference>
<evidence type="ECO:0000256" key="10">
    <source>
        <dbReference type="ARBA" id="ARBA00022840"/>
    </source>
</evidence>
<dbReference type="GO" id="GO:0065002">
    <property type="term" value="P:intracellular protein transmembrane transport"/>
    <property type="evidence" value="ECO:0007669"/>
    <property type="project" value="UniProtKB-UniRule"/>
</dbReference>
<keyword evidence="12 16" id="KW-1278">Translocase</keyword>
<feature type="binding site" evidence="16">
    <location>
        <position position="87"/>
    </location>
    <ligand>
        <name>ATP</name>
        <dbReference type="ChEBI" id="CHEBI:30616"/>
    </ligand>
</feature>
<dbReference type="Pfam" id="PF02810">
    <property type="entry name" value="SEC-C"/>
    <property type="match status" value="1"/>
</dbReference>
<evidence type="ECO:0000256" key="12">
    <source>
        <dbReference type="ARBA" id="ARBA00022967"/>
    </source>
</evidence>
<dbReference type="GO" id="GO:0046872">
    <property type="term" value="F:metal ion binding"/>
    <property type="evidence" value="ECO:0007669"/>
    <property type="project" value="UniProtKB-KW"/>
</dbReference>
<dbReference type="GO" id="GO:0005829">
    <property type="term" value="C:cytosol"/>
    <property type="evidence" value="ECO:0007669"/>
    <property type="project" value="TreeGrafter"/>
</dbReference>
<dbReference type="PANTHER" id="PTHR30612">
    <property type="entry name" value="SECA INNER MEMBRANE COMPONENT OF SEC PROTEIN SECRETION SYSTEM"/>
    <property type="match status" value="1"/>
</dbReference>
<dbReference type="GO" id="GO:0017038">
    <property type="term" value="P:protein import"/>
    <property type="evidence" value="ECO:0007669"/>
    <property type="project" value="InterPro"/>
</dbReference>
<dbReference type="Gene3D" id="3.40.50.300">
    <property type="entry name" value="P-loop containing nucleotide triphosphate hydrolases"/>
    <property type="match status" value="2"/>
</dbReference>
<sequence length="918" mass="102472">MAIPFLTKIFGSRNDRLLKGYRKTVARINALEPTFAALSDEQLQAKTAEFRQRLANGESLDALLPEAFATVREASKRVMKMRHFDVQLMGGIALHQGKIAEMRTGEGKTLTATLPVYLNALTGKGVHVVTVNDYLASRDAQWMGKLYQWLGLSVGVNLPQMPREQKQAAYAADITYGTNNEYGFDYLRDNMVYEARDRVQRGLNYAIVDEVDSILIDEARTPLIISGQAEDHTELYQRIKTLVPALTRQEGEADPRTGEGVIKPGDFTLDEKSHQIHLTEQGHEHAEQLLARAGLLPEGASLYDPANITLLHHLVTALKAQHLYHRDQHYVVQNGEIVIVDEFTGRLMVGRRWSDGLHQAVEAKEGVAIQPENQTLASITFQNYFRLYSKLAGMTGTADTEAYEFQEIYGLETVVIPPNRPSQRRDEQDRVYKTTAEKYRAVIADIRDCHERGQPVLVGTSSIENSEVISQLLQREGLPHEVLNAKQHAREAEIIAQAGRPGAITIATNMAGRGTDIVLGGNLEKMIAAVEADASLDEATRAQRIEALRSQWQADHEKVKALGGLRIIGTERHESRRIDNQLRGRAGRQGDPGSSRFYLSLDDPLMRIFAGDRVRAIMDRLKMPEGEAIEAGIVTRSIESAQRKVEARNFDIRKQLLEYDDVANDQRKVIYQQRNDILDAEDLSAQVAALREGCLTDLVRQYVPAGSVEEQWDVPGLQQALAEEYGLAVDLVGELERAEAMDDEDIVRRVVEAGHAAYEAKVALAGRAAFTPFERVVLLQTLDSHWRDHLSALDYLRQGIHLRGYAQKQPKQEYKREAFQLFAQMLDGVRNEVTRVLMNVKVQSPEQVSDAAERLEQDAERLSNVTYTAPTETGEAETTADQGLLNKAGGAALPRVGRNDPCPCGSGKKYKHCHGRLS</sequence>
<dbReference type="EMBL" id="LZDH01000056">
    <property type="protein sequence ID" value="OBS30368.1"/>
    <property type="molecule type" value="Genomic_DNA"/>
</dbReference>
<keyword evidence="22" id="KW-1185">Reference proteome</keyword>
<dbReference type="AlphaFoldDB" id="A0A1A6DU32"/>
<comment type="similarity">
    <text evidence="2 16 17">Belongs to the SecA family.</text>
</comment>
<dbReference type="EC" id="7.4.2.8" evidence="16"/>
<keyword evidence="11 16" id="KW-0653">Protein transport</keyword>
<proteinExistence type="inferred from homology"/>
<dbReference type="InterPro" id="IPR036266">
    <property type="entry name" value="SecA_Wing/Scaffold_sf"/>
</dbReference>
<reference evidence="21 22" key="1">
    <citation type="submission" date="2016-06" db="EMBL/GenBank/DDBJ databases">
        <title>Genome sequence of Tepidimonas fonticaldi PL17.</title>
        <authorList>
            <person name="Pinnaka A.K."/>
        </authorList>
    </citation>
    <scope>NUCLEOTIDE SEQUENCE [LARGE SCALE GENOMIC DNA]</scope>
    <source>
        <strain evidence="21 22">PL17</strain>
    </source>
</reference>
<dbReference type="InterPro" id="IPR044722">
    <property type="entry name" value="SecA_SF2_C"/>
</dbReference>
<dbReference type="PROSITE" id="PS01312">
    <property type="entry name" value="SECA"/>
    <property type="match status" value="1"/>
</dbReference>
<dbReference type="STRING" id="1101373.A9O67_04825"/>
<gene>
    <name evidence="16" type="primary">secA</name>
    <name evidence="21" type="ORF">A9O67_04825</name>
</gene>
<dbReference type="InterPro" id="IPR001650">
    <property type="entry name" value="Helicase_C-like"/>
</dbReference>
<keyword evidence="5 16" id="KW-0963">Cytoplasm</keyword>
<dbReference type="PANTHER" id="PTHR30612:SF0">
    <property type="entry name" value="CHLOROPLAST PROTEIN-TRANSPORTING ATPASE"/>
    <property type="match status" value="1"/>
</dbReference>
<evidence type="ECO:0000259" key="18">
    <source>
        <dbReference type="PROSITE" id="PS51192"/>
    </source>
</evidence>
<feature type="domain" description="SecA family profile" evidence="20">
    <location>
        <begin position="3"/>
        <end position="630"/>
    </location>
</feature>
<dbReference type="InterPro" id="IPR014018">
    <property type="entry name" value="SecA_motor_DEAD"/>
</dbReference>
<evidence type="ECO:0000256" key="1">
    <source>
        <dbReference type="ARBA" id="ARBA00001947"/>
    </source>
</evidence>
<keyword evidence="14 16" id="KW-0472">Membrane</keyword>
<comment type="subcellular location">
    <subcellularLocation>
        <location evidence="16">Cell membrane</location>
        <topology evidence="16">Peripheral membrane protein</topology>
        <orientation evidence="16">Cytoplasmic side</orientation>
    </subcellularLocation>
    <subcellularLocation>
        <location evidence="16">Cytoplasm</location>
    </subcellularLocation>
    <text evidence="16">Distribution is 50-50.</text>
</comment>
<accession>A0A1A6DU32</accession>
<evidence type="ECO:0000256" key="8">
    <source>
        <dbReference type="ARBA" id="ARBA00022741"/>
    </source>
</evidence>
<evidence type="ECO:0000256" key="13">
    <source>
        <dbReference type="ARBA" id="ARBA00023010"/>
    </source>
</evidence>
<dbReference type="Pfam" id="PF07516">
    <property type="entry name" value="SecA_SW"/>
    <property type="match status" value="1"/>
</dbReference>
<evidence type="ECO:0000256" key="16">
    <source>
        <dbReference type="HAMAP-Rule" id="MF_01382"/>
    </source>
</evidence>
<evidence type="ECO:0000256" key="4">
    <source>
        <dbReference type="ARBA" id="ARBA00022475"/>
    </source>
</evidence>
<evidence type="ECO:0000256" key="11">
    <source>
        <dbReference type="ARBA" id="ARBA00022927"/>
    </source>
</evidence>
<evidence type="ECO:0000256" key="3">
    <source>
        <dbReference type="ARBA" id="ARBA00022448"/>
    </source>
</evidence>
<keyword evidence="9" id="KW-0862">Zinc</keyword>
<dbReference type="Pfam" id="PF21090">
    <property type="entry name" value="P-loop_SecA"/>
    <property type="match status" value="1"/>
</dbReference>
<feature type="binding site" evidence="16">
    <location>
        <position position="516"/>
    </location>
    <ligand>
        <name>ATP</name>
        <dbReference type="ChEBI" id="CHEBI:30616"/>
    </ligand>
</feature>
<dbReference type="CDD" id="cd17928">
    <property type="entry name" value="DEXDc_SecA"/>
    <property type="match status" value="1"/>
</dbReference>
<dbReference type="InterPro" id="IPR027417">
    <property type="entry name" value="P-loop_NTPase"/>
</dbReference>
<dbReference type="InterPro" id="IPR020937">
    <property type="entry name" value="SecA_CS"/>
</dbReference>
<dbReference type="SMART" id="SM00957">
    <property type="entry name" value="SecA_DEAD"/>
    <property type="match status" value="1"/>
</dbReference>
<dbReference type="RefSeq" id="WP_068608747.1">
    <property type="nucleotide sequence ID" value="NZ_LZDH01000056.1"/>
</dbReference>
<evidence type="ECO:0000256" key="14">
    <source>
        <dbReference type="ARBA" id="ARBA00023136"/>
    </source>
</evidence>
<keyword evidence="8 16" id="KW-0547">Nucleotide-binding</keyword>
<dbReference type="InterPro" id="IPR011116">
    <property type="entry name" value="SecA_Wing/Scaffold"/>
</dbReference>
<comment type="caution">
    <text evidence="21">The sequence shown here is derived from an EMBL/GenBank/DDBJ whole genome shotgun (WGS) entry which is preliminary data.</text>
</comment>
<feature type="domain" description="Helicase C-terminal" evidence="19">
    <location>
        <begin position="441"/>
        <end position="646"/>
    </location>
</feature>
<dbReference type="PROSITE" id="PS51196">
    <property type="entry name" value="SECA_MOTOR_DEAD"/>
    <property type="match status" value="1"/>
</dbReference>
<dbReference type="FunFam" id="3.40.50.300:FF:000113">
    <property type="entry name" value="Preprotein translocase subunit SecA"/>
    <property type="match status" value="1"/>
</dbReference>
<keyword evidence="7" id="KW-0479">Metal-binding</keyword>
<organism evidence="21 22">
    <name type="scientific">Tepidimonas fonticaldi</name>
    <dbReference type="NCBI Taxonomy" id="1101373"/>
    <lineage>
        <taxon>Bacteria</taxon>
        <taxon>Pseudomonadati</taxon>
        <taxon>Pseudomonadota</taxon>
        <taxon>Betaproteobacteria</taxon>
        <taxon>Burkholderiales</taxon>
        <taxon>Tepidimonas</taxon>
    </lineage>
</organism>
<protein>
    <recommendedName>
        <fullName evidence="16 17">Protein translocase subunit SecA</fullName>
        <ecNumber evidence="16">7.4.2.8</ecNumber>
    </recommendedName>
</protein>
<dbReference type="SMART" id="SM00958">
    <property type="entry name" value="SecA_PP_bind"/>
    <property type="match status" value="1"/>
</dbReference>
<feature type="domain" description="Helicase ATP-binding" evidence="18">
    <location>
        <begin position="89"/>
        <end position="247"/>
    </location>
</feature>
<evidence type="ECO:0000259" key="20">
    <source>
        <dbReference type="PROSITE" id="PS51196"/>
    </source>
</evidence>
<dbReference type="Gene3D" id="3.90.1440.10">
    <property type="entry name" value="SecA, preprotein cross-linking domain"/>
    <property type="match status" value="1"/>
</dbReference>
<dbReference type="InterPro" id="IPR036670">
    <property type="entry name" value="SecA_X-link_sf"/>
</dbReference>
<dbReference type="InterPro" id="IPR000185">
    <property type="entry name" value="SecA"/>
</dbReference>
<name>A0A1A6DU32_9BURK</name>
<evidence type="ECO:0000256" key="9">
    <source>
        <dbReference type="ARBA" id="ARBA00022833"/>
    </source>
</evidence>
<dbReference type="GO" id="GO:0006605">
    <property type="term" value="P:protein targeting"/>
    <property type="evidence" value="ECO:0007669"/>
    <property type="project" value="UniProtKB-UniRule"/>
</dbReference>
<dbReference type="Proteomes" id="UP000091969">
    <property type="component" value="Unassembled WGS sequence"/>
</dbReference>
<evidence type="ECO:0000256" key="2">
    <source>
        <dbReference type="ARBA" id="ARBA00007650"/>
    </source>
</evidence>
<evidence type="ECO:0000256" key="6">
    <source>
        <dbReference type="ARBA" id="ARBA00022519"/>
    </source>
</evidence>
<dbReference type="NCBIfam" id="TIGR00963">
    <property type="entry name" value="secA"/>
    <property type="match status" value="1"/>
</dbReference>
<dbReference type="InterPro" id="IPR011130">
    <property type="entry name" value="SecA_preprotein_X-link_dom"/>
</dbReference>
<dbReference type="SUPFAM" id="SSF52540">
    <property type="entry name" value="P-loop containing nucleoside triphosphate hydrolases"/>
    <property type="match status" value="2"/>
</dbReference>
<keyword evidence="13 16" id="KW-0811">Translocation</keyword>
<dbReference type="PRINTS" id="PR00906">
    <property type="entry name" value="SECA"/>
</dbReference>
<keyword evidence="4 16" id="KW-1003">Cell membrane</keyword>
<comment type="subunit">
    <text evidence="16">Monomer and homodimer. Part of the essential Sec protein translocation apparatus which comprises SecA, SecYEG and auxiliary proteins SecDF-YajC and YidC.</text>
</comment>